<name>A0AAP0GNM0_9ASTR</name>
<dbReference type="AlphaFoldDB" id="A0AAP0GNM0"/>
<comment type="subcellular location">
    <subcellularLocation>
        <location evidence="1">Endosome</location>
    </subcellularLocation>
</comment>
<evidence type="ECO:0000256" key="1">
    <source>
        <dbReference type="ARBA" id="ARBA00004177"/>
    </source>
</evidence>
<dbReference type="PANTHER" id="PTHR13673">
    <property type="entry name" value="ESOPHAGEAL CANCER ASSOCIATED PROTEIN"/>
    <property type="match status" value="1"/>
</dbReference>
<keyword evidence="4" id="KW-0967">Endosome</keyword>
<dbReference type="GO" id="GO:0005768">
    <property type="term" value="C:endosome"/>
    <property type="evidence" value="ECO:0007669"/>
    <property type="project" value="UniProtKB-SubCell"/>
</dbReference>
<evidence type="ECO:0000256" key="5">
    <source>
        <dbReference type="ARBA" id="ARBA00022927"/>
    </source>
</evidence>
<keyword evidence="3" id="KW-0813">Transport</keyword>
<keyword evidence="5" id="KW-0653">Protein transport</keyword>
<organism evidence="6 7">
    <name type="scientific">Deinandra increscens subsp. villosa</name>
    <dbReference type="NCBI Taxonomy" id="3103831"/>
    <lineage>
        <taxon>Eukaryota</taxon>
        <taxon>Viridiplantae</taxon>
        <taxon>Streptophyta</taxon>
        <taxon>Embryophyta</taxon>
        <taxon>Tracheophyta</taxon>
        <taxon>Spermatophyta</taxon>
        <taxon>Magnoliopsida</taxon>
        <taxon>eudicotyledons</taxon>
        <taxon>Gunneridae</taxon>
        <taxon>Pentapetalae</taxon>
        <taxon>asterids</taxon>
        <taxon>campanulids</taxon>
        <taxon>Asterales</taxon>
        <taxon>Asteraceae</taxon>
        <taxon>Asteroideae</taxon>
        <taxon>Heliantheae alliance</taxon>
        <taxon>Madieae</taxon>
        <taxon>Madiinae</taxon>
        <taxon>Deinandra</taxon>
    </lineage>
</organism>
<comment type="caution">
    <text evidence="6">The sequence shown here is derived from an EMBL/GenBank/DDBJ whole genome shotgun (WGS) entry which is preliminary data.</text>
</comment>
<evidence type="ECO:0000256" key="4">
    <source>
        <dbReference type="ARBA" id="ARBA00022753"/>
    </source>
</evidence>
<gene>
    <name evidence="6" type="ORF">SSX86_024440</name>
</gene>
<dbReference type="EMBL" id="JBCNJP010000024">
    <property type="protein sequence ID" value="KAK9057073.1"/>
    <property type="molecule type" value="Genomic_DNA"/>
</dbReference>
<evidence type="ECO:0000256" key="2">
    <source>
        <dbReference type="ARBA" id="ARBA00010704"/>
    </source>
</evidence>
<proteinExistence type="inferred from homology"/>
<evidence type="ECO:0000313" key="6">
    <source>
        <dbReference type="EMBL" id="KAK9057073.1"/>
    </source>
</evidence>
<accession>A0AAP0GNM0</accession>
<comment type="similarity">
    <text evidence="2">Belongs to the VPS35L family.</text>
</comment>
<dbReference type="GO" id="GO:0032456">
    <property type="term" value="P:endocytic recycling"/>
    <property type="evidence" value="ECO:0007669"/>
    <property type="project" value="InterPro"/>
</dbReference>
<dbReference type="Proteomes" id="UP001408789">
    <property type="component" value="Unassembled WGS sequence"/>
</dbReference>
<protein>
    <submittedName>
        <fullName evidence="6">Uncharacterized protein</fullName>
    </submittedName>
</protein>
<sequence>MEFKARDYRAEEEVYSLPRVSVSSHPLCSSSSSSLTQDHVSIEFFDPLRGLSTEVLEPVEETAVAEKHHVGQPTSHLSSKEWTSFNKLLMQRFPVPKMISVSAFITWIFFPLQLSSKTIKGKKAIGEIPANKQSDELYDSEKSTEKGLKIVSQQEYISRLHELKDEITRSWRSDDRVTSLKLSIKVARLLMDTCVGQFYPTLFVLATDIMDMLGDMVWARIREKAEFADDGTKICNLSDDFEANSICFEAKETCNNWFRKIASIPELLPRIYLELAIFPCWRFLRNDFMGHLTRMVMMIRGIADPLASAYCRFFLIHCAQKLPEHDAGHLVTCISDQKIILRQIVSMKEIKCGNFLGDHKLLISLMEPTIEYTMRCIFKDPNQVADMIVRLELGKSPLELHGNVPWISIILHYLLKELPTEVVCSNALEILHLVDCSSDFSFDQCLNYRMLGLKLWEGIDQLNTVDAVVDEVIQAATKRKILDEYLKILDAYIDIILHYNMDRSLSSILSEIFERLCNEVVTEDELASLQSIVVKLVTHFDDMKYVFDLNYFVDILDVMHGSSRSIVCMHILTNATRNDRIDDPTTVKLLFDVAQSLHDNVDFSYMSDNQQAERLVARFIDKVDHGMELDRHLTFLVECRGAFSSMNDLKEILVHSSNLLAIRALKEKTNNLNFIKSCITFNEVTIPCIPSYTRQFILYLETAEVSLFGGLISHSDGLLDSAVCCLQNVYLVDGLKKSNEDGDGIVSLTRKLCSFMLLVPGNLEQGAMYIPKSILSLLDSQSWITPKQRVRVLCSLLSLSATFAQNELPYHAVHEEVIGNDRLFLGDAMYSQELGSLSTVILNNMIDAIPQEPSQVMRGKLALESCNSIASFLKVDDELSSVCSKLIETAVSCLGGNDKYLKSTINFVNKQSPISAGEERDAGKLSRGFGTKECPEIVKEGLRPTL</sequence>
<evidence type="ECO:0000313" key="7">
    <source>
        <dbReference type="Proteomes" id="UP001408789"/>
    </source>
</evidence>
<dbReference type="GO" id="GO:0015031">
    <property type="term" value="P:protein transport"/>
    <property type="evidence" value="ECO:0007669"/>
    <property type="project" value="UniProtKB-KW"/>
</dbReference>
<dbReference type="PANTHER" id="PTHR13673:SF0">
    <property type="entry name" value="VPS35 ENDOSOMAL PROTEIN-SORTING FACTOR-LIKE"/>
    <property type="match status" value="1"/>
</dbReference>
<reference evidence="6 7" key="1">
    <citation type="submission" date="2024-04" db="EMBL/GenBank/DDBJ databases">
        <title>The reference genome of an endangered Asteraceae, Deinandra increscens subsp. villosa, native to the Central Coast of California.</title>
        <authorList>
            <person name="Guilliams M."/>
            <person name="Hasenstab-Lehman K."/>
            <person name="Meyer R."/>
            <person name="Mcevoy S."/>
        </authorList>
    </citation>
    <scope>NUCLEOTIDE SEQUENCE [LARGE SCALE GENOMIC DNA]</scope>
    <source>
        <tissue evidence="6">Leaf</tissue>
    </source>
</reference>
<evidence type="ECO:0000256" key="3">
    <source>
        <dbReference type="ARBA" id="ARBA00022448"/>
    </source>
</evidence>
<keyword evidence="7" id="KW-1185">Reference proteome</keyword>
<dbReference type="InterPro" id="IPR029705">
    <property type="entry name" value="VPS35L"/>
</dbReference>